<dbReference type="Gene3D" id="2.60.40.10">
    <property type="entry name" value="Immunoglobulins"/>
    <property type="match status" value="1"/>
</dbReference>
<dbReference type="AlphaFoldDB" id="A0A4V0IQK8"/>
<dbReference type="NCBIfam" id="TIGR01167">
    <property type="entry name" value="LPXTG_anchor"/>
    <property type="match status" value="1"/>
</dbReference>
<evidence type="ECO:0000259" key="3">
    <source>
        <dbReference type="Pfam" id="PF17802"/>
    </source>
</evidence>
<keyword evidence="2" id="KW-1133">Transmembrane helix</keyword>
<dbReference type="Pfam" id="PF17802">
    <property type="entry name" value="SpaA"/>
    <property type="match status" value="1"/>
</dbReference>
<feature type="region of interest" description="Disordered" evidence="1">
    <location>
        <begin position="312"/>
        <end position="333"/>
    </location>
</feature>
<name>A0A4V0IQK8_STREE</name>
<accession>A0A4V0IQK8</accession>
<feature type="compositionally biased region" description="Polar residues" evidence="1">
    <location>
        <begin position="312"/>
        <end position="322"/>
    </location>
</feature>
<dbReference type="Gene3D" id="2.60.40.1140">
    <property type="entry name" value="Collagen-binding surface protein Cna, B-type domain"/>
    <property type="match status" value="1"/>
</dbReference>
<organism evidence="4 5">
    <name type="scientific">Streptococcus pneumoniae</name>
    <dbReference type="NCBI Taxonomy" id="1313"/>
    <lineage>
        <taxon>Bacteria</taxon>
        <taxon>Bacillati</taxon>
        <taxon>Bacillota</taxon>
        <taxon>Bacilli</taxon>
        <taxon>Lactobacillales</taxon>
        <taxon>Streptococcaceae</taxon>
        <taxon>Streptococcus</taxon>
    </lineage>
</organism>
<gene>
    <name evidence="4" type="primary">lrp_2</name>
    <name evidence="4" type="ORF">SAMEA104154639_01556</name>
</gene>
<dbReference type="EMBL" id="CABBZR010000010">
    <property type="protein sequence ID" value="VSJ53388.1"/>
    <property type="molecule type" value="Genomic_DNA"/>
</dbReference>
<dbReference type="Proteomes" id="UP000314170">
    <property type="component" value="Unassembled WGS sequence"/>
</dbReference>
<sequence>MKKPDVSFRLKNKATDEQVGEILTVSTAESTEESDVIKWENIPRKYSDYIVEEVSVPEGYTSSGRGSGKGTLANPFVITNKKQSDIPAYVQSISVTKVWKGDEADTSKRPDVYFTIFQVKNDIETILTADKLPTPKGFENPKKLTSSAPITWRNLYAPGIDNDTNEPISYIVKETDKDGNVLTSPNYEVSSTVIGANTANHTYTFTNTFKEEKMNSKEIENSKVNLGGEELEGAKIRISKDSKEVESWTSTKTAKSLKLEAGDYVFHEEVAPAGYLAVTDITFTVNEDGTVTVKAANENTVVSTGNKLTVTDQAEESVSSTSEKLKNTDKGRKTLPQTGEITDTWLVYIGITVLFLIISAKFYNKK</sequence>
<evidence type="ECO:0000256" key="2">
    <source>
        <dbReference type="SAM" id="Phobius"/>
    </source>
</evidence>
<dbReference type="InterPro" id="IPR041033">
    <property type="entry name" value="SpaA_PFL_dom_1"/>
</dbReference>
<evidence type="ECO:0000256" key="1">
    <source>
        <dbReference type="SAM" id="MobiDB-lite"/>
    </source>
</evidence>
<keyword evidence="2" id="KW-0812">Transmembrane</keyword>
<proteinExistence type="predicted"/>
<feature type="domain" description="SpaA-like prealbumin fold" evidence="3">
    <location>
        <begin position="219"/>
        <end position="298"/>
    </location>
</feature>
<dbReference type="InterPro" id="IPR013783">
    <property type="entry name" value="Ig-like_fold"/>
</dbReference>
<keyword evidence="2" id="KW-0472">Membrane</keyword>
<evidence type="ECO:0000313" key="5">
    <source>
        <dbReference type="Proteomes" id="UP000314170"/>
    </source>
</evidence>
<dbReference type="RefSeq" id="WP_050292556.1">
    <property type="nucleotide sequence ID" value="NZ_AP026916.1"/>
</dbReference>
<reference evidence="4 5" key="1">
    <citation type="submission" date="2019-04" db="EMBL/GenBank/DDBJ databases">
        <authorList>
            <consortium name="Pathogen Informatics"/>
        </authorList>
    </citation>
    <scope>NUCLEOTIDE SEQUENCE [LARGE SCALE GENOMIC DNA]</scope>
    <source>
        <strain evidence="4 5">GPSC38</strain>
    </source>
</reference>
<feature type="compositionally biased region" description="Basic and acidic residues" evidence="1">
    <location>
        <begin position="323"/>
        <end position="332"/>
    </location>
</feature>
<evidence type="ECO:0000313" key="4">
    <source>
        <dbReference type="EMBL" id="VSJ53388.1"/>
    </source>
</evidence>
<feature type="transmembrane region" description="Helical" evidence="2">
    <location>
        <begin position="345"/>
        <end position="363"/>
    </location>
</feature>
<protein>
    <submittedName>
        <fullName evidence="4">Surface anchored protein</fullName>
    </submittedName>
</protein>